<keyword evidence="2" id="KW-0614">Plasmid</keyword>
<dbReference type="PATRIC" id="fig|632.151.peg.3306"/>
<gene>
    <name evidence="1" type="primary">YPMT1.3Ac</name>
</gene>
<accession>A0A380PG68</accession>
<accession>A0A5P8YM72</accession>
<geneLocation type="plasmid" evidence="2">
    <name>pG8786</name>
</geneLocation>
<reference evidence="1 3" key="2">
    <citation type="journal article" date="2001" name="Nature">
        <title>Genome sequence of Yersinia pestis, the causative agent of plague.</title>
        <authorList>
            <person name="Parkhill J."/>
            <person name="Wren B.W."/>
            <person name="Thomson N.R."/>
            <person name="Titball R.W."/>
            <person name="Holden M.T.G."/>
            <person name="Prentice M.B."/>
            <person name="Sebaihia M."/>
            <person name="James K.D."/>
            <person name="Churcher C."/>
            <person name="Mungall K.L."/>
            <person name="Baker S."/>
            <person name="Basham D."/>
            <person name="Bentley S.D."/>
            <person name="Brooks K."/>
            <person name="Cerdeno-Tarraga A.M."/>
            <person name="Chillingworth T."/>
            <person name="Cronin A."/>
            <person name="Davies R.M."/>
            <person name="Davis P."/>
            <person name="Dougan G."/>
            <person name="Feltwell T."/>
            <person name="Hamlin N."/>
            <person name="Holroyd S."/>
            <person name="Jagels K."/>
            <person name="Leather S."/>
            <person name="Karlyshev A.V."/>
            <person name="Moule S."/>
            <person name="Oyston P.C.F."/>
            <person name="Quail M."/>
            <person name="Rutherford K."/>
            <person name="Simmonds M."/>
            <person name="Skelton J."/>
            <person name="Stevens K."/>
            <person name="Whitehead S."/>
            <person name="Barrell B.G."/>
        </authorList>
    </citation>
    <scope>NUCLEOTIDE SEQUENCE [LARGE SCALE GENOMIC DNA]</scope>
    <source>
        <strain evidence="1">CO-92</strain>
        <strain evidence="3">CO-92 / Biovar Orientalis</strain>
        <plasmid evidence="3">Plasmid pMT1 (pMT-1)</plasmid>
    </source>
</reference>
<dbReference type="KEGG" id="ypl:CH46_4239"/>
<dbReference type="GO" id="GO:0004527">
    <property type="term" value="F:exonuclease activity"/>
    <property type="evidence" value="ECO:0007669"/>
    <property type="project" value="UniProtKB-KW"/>
</dbReference>
<keyword evidence="2" id="KW-0378">Hydrolase</keyword>
<proteinExistence type="predicted"/>
<dbReference type="EMBL" id="AL117211">
    <property type="protein sequence ID" value="CAB62364.1"/>
    <property type="molecule type" value="Genomic_DNA"/>
</dbReference>
<dbReference type="AlphaFoldDB" id="A0A3G5LBJ2"/>
<dbReference type="Proteomes" id="UP000000815">
    <property type="component" value="Plasmid pMT1"/>
</dbReference>
<accession>A0A3G5LBM4</accession>
<dbReference type="KEGG" id="ype:YPMT1.3Ac"/>
<dbReference type="GO" id="GO:0004519">
    <property type="term" value="F:endonuclease activity"/>
    <property type="evidence" value="ECO:0007669"/>
    <property type="project" value="UniProtKB-KW"/>
</dbReference>
<keyword evidence="2" id="KW-0449">Lipoprotein</keyword>
<geneLocation type="plasmid" evidence="3">
    <name>pMT1</name>
    <name>pMT-1</name>
</geneLocation>
<accession>Q74YR4</accession>
<name>A0A3G5LBJ2_YERPE</name>
<dbReference type="KEGG" id="ypj:CH55_4231"/>
<evidence type="ECO:0000313" key="1">
    <source>
        <dbReference type="EMBL" id="CAB62364.1"/>
    </source>
</evidence>
<reference evidence="1" key="1">
    <citation type="journal article" date="2001" name="J. Bacteriol.">
        <title>Yersinia pestis pFra shows biovar-specific differences and recent common ancestry with a Salmonella enterica serovar Typhi plasmid.</title>
        <authorList>
            <person name="Prentice M.B."/>
            <person name="James K.D."/>
            <person name="Parkhill J."/>
            <person name="Baker S.G."/>
            <person name="Stevens K."/>
            <person name="Simmonds M.N."/>
            <person name="Mungall K.L."/>
            <person name="Churcher C."/>
            <person name="Oyston P.C."/>
            <person name="Titball R.W."/>
            <person name="Wren B.W."/>
            <person name="Wain J."/>
            <person name="Pickard D."/>
            <person name="Hien T.T."/>
            <person name="Farrar J.J."/>
            <person name="Dougan G."/>
        </authorList>
    </citation>
    <scope>NUCLEOTIDE SEQUENCE</scope>
    <source>
        <strain evidence="1">CO-92</strain>
    </source>
</reference>
<accession>A0A3G5LBJ2</accession>
<keyword evidence="2" id="KW-0269">Exonuclease</keyword>
<accession>Q7ARA7</accession>
<protein>
    <submittedName>
        <fullName evidence="2">Uncharacterized protein</fullName>
    </submittedName>
</protein>
<organism evidence="2">
    <name type="scientific">Yersinia pestis</name>
    <dbReference type="NCBI Taxonomy" id="632"/>
    <lineage>
        <taxon>Bacteria</taxon>
        <taxon>Pseudomonadati</taxon>
        <taxon>Pseudomonadota</taxon>
        <taxon>Gammaproteobacteria</taxon>
        <taxon>Enterobacterales</taxon>
        <taxon>Yersiniaceae</taxon>
        <taxon>Yersinia</taxon>
    </lineage>
</organism>
<evidence type="ECO:0000313" key="2">
    <source>
        <dbReference type="EMBL" id="CAG27407.1"/>
    </source>
</evidence>
<dbReference type="KEGG" id="ypw:CH59_4389"/>
<accession>A0A384LFJ9</accession>
<reference evidence="2" key="3">
    <citation type="journal article" date="2004" name="Infect. Immun.">
        <title>Structural organization of the pFra virulence-associated plasmid of rhamnose-positive Yersinia pestis.</title>
        <authorList>
            <person name="Golubov A."/>
            <person name="Neubauer H."/>
            <person name="Nolting C."/>
            <person name="Heesemann J."/>
            <person name="Rakin A."/>
        </authorList>
    </citation>
    <scope>NUCLEOTIDE SEQUENCE [LARGE SCALE GENOMIC DNA]</scope>
    <source>
        <plasmid evidence="2">pG8786</plasmid>
    </source>
</reference>
<evidence type="ECO:0000313" key="3">
    <source>
        <dbReference type="Proteomes" id="UP000000815"/>
    </source>
</evidence>
<dbReference type="KEGG" id="ypv:BZ15_4295"/>
<sequence>MIILVFSAPVAEMADACTCEFGYSENVEIIYRSLEASAEFDCIVSATNSLVRWMGARMLNISGKVFTNSL</sequence>
<accession>Q9ZH02</accession>
<geneLocation type="plasmid" evidence="1">
    <name>pMT1</name>
</geneLocation>
<accession>A0A1U8QSV4</accession>
<keyword evidence="2" id="KW-0255">Endonuclease</keyword>
<keyword evidence="2" id="KW-0540">Nuclease</keyword>
<keyword evidence="3" id="KW-1185">Reference proteome</keyword>
<dbReference type="EMBL" id="AJ698720">
    <property type="protein sequence ID" value="CAG27407.1"/>
    <property type="molecule type" value="Genomic_DNA"/>
</dbReference>